<keyword evidence="1" id="KW-0472">Membrane</keyword>
<name>A0ABQ3GKE0_9MICC</name>
<comment type="caution">
    <text evidence="2">The sequence shown here is derived from an EMBL/GenBank/DDBJ whole genome shotgun (WGS) entry which is preliminary data.</text>
</comment>
<feature type="transmembrane region" description="Helical" evidence="1">
    <location>
        <begin position="92"/>
        <end position="111"/>
    </location>
</feature>
<accession>A0ABQ3GKE0</accession>
<dbReference type="Proteomes" id="UP000642819">
    <property type="component" value="Unassembled WGS sequence"/>
</dbReference>
<keyword evidence="3" id="KW-1185">Reference proteome</keyword>
<gene>
    <name evidence="2" type="ORF">GCM10008096_27720</name>
</gene>
<organism evidence="2 3">
    <name type="scientific">Zhihengliuella salsuginis</name>
    <dbReference type="NCBI Taxonomy" id="578222"/>
    <lineage>
        <taxon>Bacteria</taxon>
        <taxon>Bacillati</taxon>
        <taxon>Actinomycetota</taxon>
        <taxon>Actinomycetes</taxon>
        <taxon>Micrococcales</taxon>
        <taxon>Micrococcaceae</taxon>
        <taxon>Zhihengliuella</taxon>
    </lineage>
</organism>
<keyword evidence="1" id="KW-0812">Transmembrane</keyword>
<sequence>MQEQRARETAKRLLLQTWWVVQSLAAGYAIFVAGAGAGLGGAPPAAIPEGVPAGFDSFSPAHAPEWWPYLLIVPLAFALTVLPAYDRVFRGAGQLTGAGFLLVILWFWSAVNVEGWSPEGSPCGGESCTPLAVEQLLHVSPVLAGIVAMIVVALRAGTLHWVVRMVVPPVVFFTATGIQVLIWDPVIVPWLVGQRA</sequence>
<dbReference type="EMBL" id="BMXK01000013">
    <property type="protein sequence ID" value="GHD12395.1"/>
    <property type="molecule type" value="Genomic_DNA"/>
</dbReference>
<proteinExistence type="predicted"/>
<feature type="transmembrane region" description="Helical" evidence="1">
    <location>
        <begin position="21"/>
        <end position="46"/>
    </location>
</feature>
<evidence type="ECO:0000313" key="2">
    <source>
        <dbReference type="EMBL" id="GHD12395.1"/>
    </source>
</evidence>
<keyword evidence="1" id="KW-1133">Transmembrane helix</keyword>
<evidence type="ECO:0000313" key="3">
    <source>
        <dbReference type="Proteomes" id="UP000642819"/>
    </source>
</evidence>
<feature type="transmembrane region" description="Helical" evidence="1">
    <location>
        <begin position="66"/>
        <end position="85"/>
    </location>
</feature>
<dbReference type="RefSeq" id="WP_189351199.1">
    <property type="nucleotide sequence ID" value="NZ_BMXK01000013.1"/>
</dbReference>
<reference evidence="3" key="1">
    <citation type="journal article" date="2019" name="Int. J. Syst. Evol. Microbiol.">
        <title>The Global Catalogue of Microorganisms (GCM) 10K type strain sequencing project: providing services to taxonomists for standard genome sequencing and annotation.</title>
        <authorList>
            <consortium name="The Broad Institute Genomics Platform"/>
            <consortium name="The Broad Institute Genome Sequencing Center for Infectious Disease"/>
            <person name="Wu L."/>
            <person name="Ma J."/>
        </authorList>
    </citation>
    <scope>NUCLEOTIDE SEQUENCE [LARGE SCALE GENOMIC DNA]</scope>
    <source>
        <strain evidence="3">KCTC 19466</strain>
    </source>
</reference>
<evidence type="ECO:0000256" key="1">
    <source>
        <dbReference type="SAM" id="Phobius"/>
    </source>
</evidence>
<feature type="transmembrane region" description="Helical" evidence="1">
    <location>
        <begin position="170"/>
        <end position="192"/>
    </location>
</feature>
<protein>
    <submittedName>
        <fullName evidence="2">Uncharacterized protein</fullName>
    </submittedName>
</protein>
<feature type="transmembrane region" description="Helical" evidence="1">
    <location>
        <begin position="142"/>
        <end position="163"/>
    </location>
</feature>